<gene>
    <name evidence="1" type="ORF">MCOR_37931</name>
</gene>
<protein>
    <submittedName>
        <fullName evidence="1">Uncharacterized protein</fullName>
    </submittedName>
</protein>
<dbReference type="EMBL" id="CACVKT020006918">
    <property type="protein sequence ID" value="CAC5404107.1"/>
    <property type="molecule type" value="Genomic_DNA"/>
</dbReference>
<dbReference type="AlphaFoldDB" id="A0A6J8D908"/>
<keyword evidence="2" id="KW-1185">Reference proteome</keyword>
<accession>A0A6J8D908</accession>
<name>A0A6J8D908_MYTCO</name>
<evidence type="ECO:0000313" key="1">
    <source>
        <dbReference type="EMBL" id="CAC5404107.1"/>
    </source>
</evidence>
<reference evidence="1 2" key="1">
    <citation type="submission" date="2020-06" db="EMBL/GenBank/DDBJ databases">
        <authorList>
            <person name="Li R."/>
            <person name="Bekaert M."/>
        </authorList>
    </citation>
    <scope>NUCLEOTIDE SEQUENCE [LARGE SCALE GENOMIC DNA]</scope>
    <source>
        <strain evidence="2">wild</strain>
    </source>
</reference>
<proteinExistence type="predicted"/>
<sequence length="218" mass="25271">MLDIFNKFKVTRTSLIIEPICANGKFDLQKITPDHSLLTWEITLKLRESNNNAAPPKNNLKTKIKYDIKNLPEDWLSSESAVNDINSIIQNLEISNITQNKINNMYDEFVNVIKTEMSTQLSSTVIVFFDGVNNQRRRCSERQNYIPIEVKLDNGQIYSDKDEVLDKWKCDISNMFNRNHDSDINICENDVDVLYDDMLDCGLSVEEVQEPNYAKCTY</sequence>
<evidence type="ECO:0000313" key="2">
    <source>
        <dbReference type="Proteomes" id="UP000507470"/>
    </source>
</evidence>
<dbReference type="Proteomes" id="UP000507470">
    <property type="component" value="Unassembled WGS sequence"/>
</dbReference>
<organism evidence="1 2">
    <name type="scientific">Mytilus coruscus</name>
    <name type="common">Sea mussel</name>
    <dbReference type="NCBI Taxonomy" id="42192"/>
    <lineage>
        <taxon>Eukaryota</taxon>
        <taxon>Metazoa</taxon>
        <taxon>Spiralia</taxon>
        <taxon>Lophotrochozoa</taxon>
        <taxon>Mollusca</taxon>
        <taxon>Bivalvia</taxon>
        <taxon>Autobranchia</taxon>
        <taxon>Pteriomorphia</taxon>
        <taxon>Mytilida</taxon>
        <taxon>Mytiloidea</taxon>
        <taxon>Mytilidae</taxon>
        <taxon>Mytilinae</taxon>
        <taxon>Mytilus</taxon>
    </lineage>
</organism>